<dbReference type="PANTHER" id="PTHR17039:SF0">
    <property type="entry name" value="U3 SMALL NUCLEOLAR RIBONUCLEOPROTEIN PROTEIN MPP10"/>
    <property type="match status" value="1"/>
</dbReference>
<protein>
    <recommendedName>
        <fullName evidence="7">U3 small nucleolar ribonucleoprotein protein MPP10</fullName>
    </recommendedName>
</protein>
<feature type="compositionally biased region" description="Basic and acidic residues" evidence="8">
    <location>
        <begin position="527"/>
        <end position="552"/>
    </location>
</feature>
<comment type="function">
    <text evidence="7">Involved in nucleolar processing of pre-18S ribosomal RNA.</text>
</comment>
<gene>
    <name evidence="9" type="ORF">DCAF_LOCUS6618</name>
</gene>
<feature type="compositionally biased region" description="Basic residues" evidence="8">
    <location>
        <begin position="515"/>
        <end position="526"/>
    </location>
</feature>
<evidence type="ECO:0000256" key="1">
    <source>
        <dbReference type="ARBA" id="ARBA00004604"/>
    </source>
</evidence>
<evidence type="ECO:0000256" key="5">
    <source>
        <dbReference type="ARBA" id="ARBA00023274"/>
    </source>
</evidence>
<dbReference type="PIRSF" id="PIRSF017300">
    <property type="entry name" value="snoRNP_Mpp10"/>
    <property type="match status" value="1"/>
</dbReference>
<evidence type="ECO:0000256" key="6">
    <source>
        <dbReference type="ARBA" id="ARBA00029455"/>
    </source>
</evidence>
<feature type="compositionally biased region" description="Acidic residues" evidence="8">
    <location>
        <begin position="213"/>
        <end position="259"/>
    </location>
</feature>
<organism evidence="9 10">
    <name type="scientific">Dovyalis caffra</name>
    <dbReference type="NCBI Taxonomy" id="77055"/>
    <lineage>
        <taxon>Eukaryota</taxon>
        <taxon>Viridiplantae</taxon>
        <taxon>Streptophyta</taxon>
        <taxon>Embryophyta</taxon>
        <taxon>Tracheophyta</taxon>
        <taxon>Spermatophyta</taxon>
        <taxon>Magnoliopsida</taxon>
        <taxon>eudicotyledons</taxon>
        <taxon>Gunneridae</taxon>
        <taxon>Pentapetalae</taxon>
        <taxon>rosids</taxon>
        <taxon>fabids</taxon>
        <taxon>Malpighiales</taxon>
        <taxon>Salicaceae</taxon>
        <taxon>Flacourtieae</taxon>
        <taxon>Dovyalis</taxon>
    </lineage>
</organism>
<comment type="similarity">
    <text evidence="6 7">Belongs to the MPP10 family.</text>
</comment>
<feature type="compositionally biased region" description="Acidic residues" evidence="8">
    <location>
        <begin position="137"/>
        <end position="169"/>
    </location>
</feature>
<evidence type="ECO:0000256" key="3">
    <source>
        <dbReference type="ARBA" id="ARBA00022552"/>
    </source>
</evidence>
<evidence type="ECO:0000256" key="8">
    <source>
        <dbReference type="SAM" id="MobiDB-lite"/>
    </source>
</evidence>
<dbReference type="PANTHER" id="PTHR17039">
    <property type="entry name" value="U3 SMALL NUCLEOLAR RIBONUCLEOPROTEIN PROTEIN MPP10"/>
    <property type="match status" value="1"/>
</dbReference>
<dbReference type="Proteomes" id="UP001314170">
    <property type="component" value="Unassembled WGS sequence"/>
</dbReference>
<evidence type="ECO:0000256" key="7">
    <source>
        <dbReference type="PIRNR" id="PIRNR017300"/>
    </source>
</evidence>
<feature type="compositionally biased region" description="Basic and acidic residues" evidence="8">
    <location>
        <begin position="294"/>
        <end position="307"/>
    </location>
</feature>
<dbReference type="Pfam" id="PF04006">
    <property type="entry name" value="Mpp10"/>
    <property type="match status" value="1"/>
</dbReference>
<proteinExistence type="inferred from homology"/>
<dbReference type="GO" id="GO:0005732">
    <property type="term" value="C:sno(s)RNA-containing ribonucleoprotein complex"/>
    <property type="evidence" value="ECO:0007669"/>
    <property type="project" value="UniProtKB-UniRule"/>
</dbReference>
<reference evidence="9 10" key="1">
    <citation type="submission" date="2024-01" db="EMBL/GenBank/DDBJ databases">
        <authorList>
            <person name="Waweru B."/>
        </authorList>
    </citation>
    <scope>NUCLEOTIDE SEQUENCE [LARGE SCALE GENOMIC DNA]</scope>
</reference>
<feature type="compositionally biased region" description="Basic and acidic residues" evidence="8">
    <location>
        <begin position="125"/>
        <end position="136"/>
    </location>
</feature>
<dbReference type="GO" id="GO:0032040">
    <property type="term" value="C:small-subunit processome"/>
    <property type="evidence" value="ECO:0007669"/>
    <property type="project" value="TreeGrafter"/>
</dbReference>
<name>A0AAV1R780_9ROSI</name>
<feature type="region of interest" description="Disordered" evidence="8">
    <location>
        <begin position="125"/>
        <end position="177"/>
    </location>
</feature>
<feature type="region of interest" description="Disordered" evidence="8">
    <location>
        <begin position="278"/>
        <end position="313"/>
    </location>
</feature>
<dbReference type="EMBL" id="CAWUPB010000905">
    <property type="protein sequence ID" value="CAK7328875.1"/>
    <property type="molecule type" value="Genomic_DNA"/>
</dbReference>
<sequence>MAIPSEAAAAASAGMEALNSLKSSDPSLWLAPSPSLSQTARTACKHLFSSINPHVPKSPFDQLLIDGFDAEQIWQQIDLQSQPLLSSLRRQVLHFEKNPEEIRVIGEKVLQGRKKGLEDKEVKKIDGVGNGYHDDLDTYEIDDEDDGDDDDDDDEDEGSEEEESEEEGEKGEKGVIEDKFLKIKELEDFLEEEDAKEYGLDTKKNNKRKNLSDEEDEDEEDDDNGEEEGEEDEDEDEGDEDEEDDELGVFGNGDDEDEDASKRARYEDFFGVKKRKILKRKSKEDSSSDDEAVDERKGRLSTHEKQLQKLQSEIEQMEKANLEPKTWTMQGEVTAASRPKNSALEVDLDFEHNKRPAPVITEEVTATLEDMIKNRIIEGRFDDIQKAPRLPSQAPREMKELDDNKSKKGLADVYEEEYVQKTNPAAAPLSFSDEQKKEASVLFKKLCLKLDALSHFNFAPKPVIEDMSIQANVPAFAMEEIAPMAVSDAAMLAPEEVFSGKGDIKEETELTQAERKRRRANKKRKFKAESVKRMAKKARENTTVNHDDGKEE</sequence>
<dbReference type="GO" id="GO:0006364">
    <property type="term" value="P:rRNA processing"/>
    <property type="evidence" value="ECO:0007669"/>
    <property type="project" value="UniProtKB-KW"/>
</dbReference>
<keyword evidence="3 7" id="KW-0698">rRNA processing</keyword>
<evidence type="ECO:0000256" key="4">
    <source>
        <dbReference type="ARBA" id="ARBA00023242"/>
    </source>
</evidence>
<dbReference type="AlphaFoldDB" id="A0AAV1R780"/>
<evidence type="ECO:0000256" key="2">
    <source>
        <dbReference type="ARBA" id="ARBA00022517"/>
    </source>
</evidence>
<keyword evidence="2 7" id="KW-0690">Ribosome biogenesis</keyword>
<feature type="compositionally biased region" description="Basic and acidic residues" evidence="8">
    <location>
        <begin position="503"/>
        <end position="514"/>
    </location>
</feature>
<keyword evidence="5 7" id="KW-0687">Ribonucleoprotein</keyword>
<comment type="caution">
    <text evidence="9">The sequence shown here is derived from an EMBL/GenBank/DDBJ whole genome shotgun (WGS) entry which is preliminary data.</text>
</comment>
<evidence type="ECO:0000313" key="9">
    <source>
        <dbReference type="EMBL" id="CAK7328875.1"/>
    </source>
</evidence>
<accession>A0AAV1R780</accession>
<keyword evidence="4 7" id="KW-0539">Nucleus</keyword>
<dbReference type="GO" id="GO:0034457">
    <property type="term" value="C:Mpp10 complex"/>
    <property type="evidence" value="ECO:0007669"/>
    <property type="project" value="UniProtKB-UniRule"/>
</dbReference>
<feature type="region of interest" description="Disordered" evidence="8">
    <location>
        <begin position="190"/>
        <end position="265"/>
    </location>
</feature>
<feature type="region of interest" description="Disordered" evidence="8">
    <location>
        <begin position="503"/>
        <end position="552"/>
    </location>
</feature>
<dbReference type="InterPro" id="IPR012173">
    <property type="entry name" value="Mpp10"/>
</dbReference>
<evidence type="ECO:0000313" key="10">
    <source>
        <dbReference type="Proteomes" id="UP001314170"/>
    </source>
</evidence>
<keyword evidence="10" id="KW-1185">Reference proteome</keyword>
<comment type="subcellular location">
    <subcellularLocation>
        <location evidence="1 7">Nucleus</location>
        <location evidence="1 7">Nucleolus</location>
    </subcellularLocation>
</comment>